<dbReference type="VEuPathDB" id="FungiDB:FUN_019675"/>
<evidence type="ECO:0000313" key="3">
    <source>
        <dbReference type="Proteomes" id="UP000233469"/>
    </source>
</evidence>
<sequence>MQAFESASIIILPISTFKANVPGTEAIPSPTPDDVNTSETEANAFHVTNKIAETSSKAGGSSSKKAITIISNNLEDKDKCHNDNDNNKENNASKSPSKFMTNIEKERELKLIN</sequence>
<reference evidence="2 3" key="2">
    <citation type="submission" date="2017-10" db="EMBL/GenBank/DDBJ databases">
        <title>Extensive intraspecific genome diversity in a model arbuscular mycorrhizal fungus.</title>
        <authorList>
            <person name="Chen E.C.H."/>
            <person name="Morin E."/>
            <person name="Baudet D."/>
            <person name="Noel J."/>
            <person name="Ndikumana S."/>
            <person name="Charron P."/>
            <person name="St-Onge C."/>
            <person name="Giorgi J."/>
            <person name="Grigoriev I.V."/>
            <person name="Roux C."/>
            <person name="Martin F.M."/>
            <person name="Corradi N."/>
        </authorList>
    </citation>
    <scope>NUCLEOTIDE SEQUENCE [LARGE SCALE GENOMIC DNA]</scope>
    <source>
        <strain evidence="2 3">C2</strain>
    </source>
</reference>
<feature type="region of interest" description="Disordered" evidence="1">
    <location>
        <begin position="21"/>
        <end position="41"/>
    </location>
</feature>
<organism evidence="2 3">
    <name type="scientific">Rhizophagus irregularis</name>
    <dbReference type="NCBI Taxonomy" id="588596"/>
    <lineage>
        <taxon>Eukaryota</taxon>
        <taxon>Fungi</taxon>
        <taxon>Fungi incertae sedis</taxon>
        <taxon>Mucoromycota</taxon>
        <taxon>Glomeromycotina</taxon>
        <taxon>Glomeromycetes</taxon>
        <taxon>Glomerales</taxon>
        <taxon>Glomeraceae</taxon>
        <taxon>Rhizophagus</taxon>
    </lineage>
</organism>
<proteinExistence type="predicted"/>
<feature type="compositionally biased region" description="Basic and acidic residues" evidence="1">
    <location>
        <begin position="74"/>
        <end position="88"/>
    </location>
</feature>
<comment type="caution">
    <text evidence="2">The sequence shown here is derived from an EMBL/GenBank/DDBJ whole genome shotgun (WGS) entry which is preliminary data.</text>
</comment>
<dbReference type="AlphaFoldDB" id="A0A2N1NI55"/>
<name>A0A2N1NI55_9GLOM</name>
<reference evidence="2 3" key="1">
    <citation type="submission" date="2016-04" db="EMBL/GenBank/DDBJ databases">
        <title>Genome analyses suggest a sexual origin of heterokaryosis in a supposedly ancient asexual fungus.</title>
        <authorList>
            <person name="Ropars J."/>
            <person name="Sedzielewska K."/>
            <person name="Noel J."/>
            <person name="Charron P."/>
            <person name="Farinelli L."/>
            <person name="Marton T."/>
            <person name="Kruger M."/>
            <person name="Pelin A."/>
            <person name="Brachmann A."/>
            <person name="Corradi N."/>
        </authorList>
    </citation>
    <scope>NUCLEOTIDE SEQUENCE [LARGE SCALE GENOMIC DNA]</scope>
    <source>
        <strain evidence="2 3">C2</strain>
    </source>
</reference>
<dbReference type="Proteomes" id="UP000233469">
    <property type="component" value="Unassembled WGS sequence"/>
</dbReference>
<dbReference type="EMBL" id="LLXL01000361">
    <property type="protein sequence ID" value="PKK73568.1"/>
    <property type="molecule type" value="Genomic_DNA"/>
</dbReference>
<accession>A0A2N1NI55</accession>
<evidence type="ECO:0000313" key="2">
    <source>
        <dbReference type="EMBL" id="PKK73568.1"/>
    </source>
</evidence>
<feature type="compositionally biased region" description="Basic and acidic residues" evidence="1">
    <location>
        <begin position="103"/>
        <end position="113"/>
    </location>
</feature>
<protein>
    <submittedName>
        <fullName evidence="2">Uncharacterized protein</fullName>
    </submittedName>
</protein>
<evidence type="ECO:0000256" key="1">
    <source>
        <dbReference type="SAM" id="MobiDB-lite"/>
    </source>
</evidence>
<feature type="region of interest" description="Disordered" evidence="1">
    <location>
        <begin position="74"/>
        <end position="113"/>
    </location>
</feature>
<gene>
    <name evidence="2" type="ORF">RhiirC2_775844</name>
</gene>